<evidence type="ECO:0000313" key="2">
    <source>
        <dbReference type="Proteomes" id="UP000054928"/>
    </source>
</evidence>
<protein>
    <submittedName>
        <fullName evidence="1">Uncharacterized protein</fullName>
    </submittedName>
</protein>
<dbReference type="AlphaFoldDB" id="A0A0P1AXG4"/>
<name>A0A0P1AXG4_PLAHL</name>
<dbReference type="EMBL" id="CCYD01001861">
    <property type="protein sequence ID" value="CEG45905.1"/>
    <property type="molecule type" value="Genomic_DNA"/>
</dbReference>
<evidence type="ECO:0000313" key="1">
    <source>
        <dbReference type="EMBL" id="CEG45905.1"/>
    </source>
</evidence>
<reference evidence="2" key="1">
    <citation type="submission" date="2014-09" db="EMBL/GenBank/DDBJ databases">
        <authorList>
            <person name="Sharma Rahul"/>
            <person name="Thines Marco"/>
        </authorList>
    </citation>
    <scope>NUCLEOTIDE SEQUENCE [LARGE SCALE GENOMIC DNA]</scope>
</reference>
<dbReference type="GeneID" id="36397294"/>
<sequence>MNGTRLTWSSVETNNVSDLPLMPGLCQHHSKWKVTIRHGAEPNVYIETKKDGDFDRNEDSFVCDELEHLNRGRV</sequence>
<proteinExistence type="predicted"/>
<dbReference type="RefSeq" id="XP_024582274.1">
    <property type="nucleotide sequence ID" value="XM_024716702.1"/>
</dbReference>
<keyword evidence="2" id="KW-1185">Reference proteome</keyword>
<organism evidence="1 2">
    <name type="scientific">Plasmopara halstedii</name>
    <name type="common">Downy mildew of sunflower</name>
    <dbReference type="NCBI Taxonomy" id="4781"/>
    <lineage>
        <taxon>Eukaryota</taxon>
        <taxon>Sar</taxon>
        <taxon>Stramenopiles</taxon>
        <taxon>Oomycota</taxon>
        <taxon>Peronosporomycetes</taxon>
        <taxon>Peronosporales</taxon>
        <taxon>Peronosporaceae</taxon>
        <taxon>Plasmopara</taxon>
    </lineage>
</organism>
<accession>A0A0P1AXG4</accession>
<dbReference type="Proteomes" id="UP000054928">
    <property type="component" value="Unassembled WGS sequence"/>
</dbReference>